<reference evidence="7" key="1">
    <citation type="submission" date="2013-09" db="EMBL/GenBank/DDBJ databases">
        <title>Corchorus olitorius genome sequencing.</title>
        <authorList>
            <person name="Alam M."/>
            <person name="Haque M.S."/>
            <person name="Islam M.S."/>
            <person name="Emdad E.M."/>
            <person name="Islam M.M."/>
            <person name="Ahmed B."/>
            <person name="Halim A."/>
            <person name="Hossen Q.M.M."/>
            <person name="Hossain M.Z."/>
            <person name="Ahmed R."/>
            <person name="Khan M.M."/>
            <person name="Islam R."/>
            <person name="Rashid M.M."/>
            <person name="Khan S.A."/>
            <person name="Rahman M.S."/>
            <person name="Alam M."/>
            <person name="Yahiya A.S."/>
            <person name="Khan M.S."/>
            <person name="Azam M.S."/>
            <person name="Haque T."/>
            <person name="Lashkar M.Z.H."/>
            <person name="Akhand A.I."/>
            <person name="Morshed G."/>
            <person name="Roy S."/>
            <person name="Uddin K.S."/>
            <person name="Rabeya T."/>
            <person name="Hossain A.S."/>
            <person name="Chowdhury A."/>
            <person name="Snigdha A.R."/>
            <person name="Mortoza M.S."/>
            <person name="Matin S.A."/>
            <person name="Hoque S.M.E."/>
            <person name="Islam M.K."/>
            <person name="Roy D.K."/>
            <person name="Haider R."/>
            <person name="Moosa M.M."/>
            <person name="Elias S.M."/>
            <person name="Hasan A.M."/>
            <person name="Jahan S."/>
            <person name="Shafiuddin M."/>
            <person name="Mahmood N."/>
            <person name="Shommy N.S."/>
        </authorList>
    </citation>
    <scope>NUCLEOTIDE SEQUENCE [LARGE SCALE GENOMIC DNA]</scope>
    <source>
        <strain evidence="7">cv. O-4</strain>
    </source>
</reference>
<dbReference type="Pfam" id="PF01453">
    <property type="entry name" value="B_lectin"/>
    <property type="match status" value="1"/>
</dbReference>
<feature type="domain" description="Bulb-type lectin" evidence="5">
    <location>
        <begin position="23"/>
        <end position="161"/>
    </location>
</feature>
<dbReference type="InterPro" id="IPR001480">
    <property type="entry name" value="Bulb-type_lectin_dom"/>
</dbReference>
<keyword evidence="3" id="KW-0325">Glycoprotein</keyword>
<protein>
    <recommendedName>
        <fullName evidence="5">Bulb-type lectin domain-containing protein</fullName>
    </recommendedName>
</protein>
<evidence type="ECO:0000256" key="4">
    <source>
        <dbReference type="SAM" id="SignalP"/>
    </source>
</evidence>
<keyword evidence="1 4" id="KW-0732">Signal</keyword>
<evidence type="ECO:0000313" key="7">
    <source>
        <dbReference type="Proteomes" id="UP000187203"/>
    </source>
</evidence>
<dbReference type="InterPro" id="IPR036426">
    <property type="entry name" value="Bulb-type_lectin_dom_sf"/>
</dbReference>
<dbReference type="SUPFAM" id="SSF51110">
    <property type="entry name" value="alpha-D-mannose-specific plant lectins"/>
    <property type="match status" value="1"/>
</dbReference>
<dbReference type="PROSITE" id="PS50927">
    <property type="entry name" value="BULB_LECTIN"/>
    <property type="match status" value="1"/>
</dbReference>
<accession>A0A1R3ICC7</accession>
<dbReference type="PANTHER" id="PTHR32444:SF226">
    <property type="entry name" value="BULB-TYPE LECTIN DOMAIN-CONTAINING PROTEIN"/>
    <property type="match status" value="1"/>
</dbReference>
<evidence type="ECO:0000256" key="1">
    <source>
        <dbReference type="ARBA" id="ARBA00022729"/>
    </source>
</evidence>
<evidence type="ECO:0000259" key="5">
    <source>
        <dbReference type="PROSITE" id="PS50927"/>
    </source>
</evidence>
<organism evidence="6 7">
    <name type="scientific">Corchorus olitorius</name>
    <dbReference type="NCBI Taxonomy" id="93759"/>
    <lineage>
        <taxon>Eukaryota</taxon>
        <taxon>Viridiplantae</taxon>
        <taxon>Streptophyta</taxon>
        <taxon>Embryophyta</taxon>
        <taxon>Tracheophyta</taxon>
        <taxon>Spermatophyta</taxon>
        <taxon>Magnoliopsida</taxon>
        <taxon>eudicotyledons</taxon>
        <taxon>Gunneridae</taxon>
        <taxon>Pentapetalae</taxon>
        <taxon>rosids</taxon>
        <taxon>malvids</taxon>
        <taxon>Malvales</taxon>
        <taxon>Malvaceae</taxon>
        <taxon>Grewioideae</taxon>
        <taxon>Apeibeae</taxon>
        <taxon>Corchorus</taxon>
    </lineage>
</organism>
<proteinExistence type="predicted"/>
<evidence type="ECO:0000256" key="3">
    <source>
        <dbReference type="ARBA" id="ARBA00023180"/>
    </source>
</evidence>
<dbReference type="STRING" id="93759.A0A1R3ICC7"/>
<keyword evidence="2" id="KW-1015">Disulfide bond</keyword>
<evidence type="ECO:0000313" key="6">
    <source>
        <dbReference type="EMBL" id="OMO80237.1"/>
    </source>
</evidence>
<name>A0A1R3ICC7_9ROSI</name>
<dbReference type="Proteomes" id="UP000187203">
    <property type="component" value="Unassembled WGS sequence"/>
</dbReference>
<comment type="caution">
    <text evidence="6">The sequence shown here is derived from an EMBL/GenBank/DDBJ whole genome shotgun (WGS) entry which is preliminary data.</text>
</comment>
<dbReference type="OrthoDB" id="4062651at2759"/>
<gene>
    <name evidence="6" type="ORF">COLO4_24163</name>
</gene>
<keyword evidence="7" id="KW-1185">Reference proteome</keyword>
<dbReference type="AlphaFoldDB" id="A0A1R3ICC7"/>
<evidence type="ECO:0000256" key="2">
    <source>
        <dbReference type="ARBA" id="ARBA00023157"/>
    </source>
</evidence>
<dbReference type="Gene3D" id="2.90.10.10">
    <property type="entry name" value="Bulb-type lectin domain"/>
    <property type="match status" value="1"/>
</dbReference>
<sequence>MFILKLLLLDILTCLCFCGCVARNTLKQGERFNSSDLLVSQNGAVTLNFIKQEYDRDWDGKDFGFYLAINYTVLLNETRGDLWGHPIWLANRQDPIADESGVLIIDETGLKITHNGGNPIQLFALQSSSPSPTTNINLVLHDSGNLVLQHANSNGENITLWQSFDFPTDTFLPGMKLGLSRERNWSLSSWLTPYIPAPGAFTLKWEPVEQRLGSAQRQGFVDEW</sequence>
<feature type="chain" id="PRO_5012932680" description="Bulb-type lectin domain-containing protein" evidence="4">
    <location>
        <begin position="23"/>
        <end position="224"/>
    </location>
</feature>
<dbReference type="EMBL" id="AWUE01018454">
    <property type="protein sequence ID" value="OMO80237.1"/>
    <property type="molecule type" value="Genomic_DNA"/>
</dbReference>
<dbReference type="SMART" id="SM00108">
    <property type="entry name" value="B_lectin"/>
    <property type="match status" value="1"/>
</dbReference>
<feature type="signal peptide" evidence="4">
    <location>
        <begin position="1"/>
        <end position="22"/>
    </location>
</feature>
<dbReference type="PANTHER" id="PTHR32444">
    <property type="entry name" value="BULB-TYPE LECTIN DOMAIN-CONTAINING PROTEIN"/>
    <property type="match status" value="1"/>
</dbReference>